<dbReference type="Pfam" id="PF00067">
    <property type="entry name" value="p450"/>
    <property type="match status" value="1"/>
</dbReference>
<dbReference type="PROSITE" id="PS00086">
    <property type="entry name" value="CYTOCHROME_P450"/>
    <property type="match status" value="1"/>
</dbReference>
<comment type="similarity">
    <text evidence="2 7">Belongs to the cytochrome P450 family.</text>
</comment>
<keyword evidence="8" id="KW-0472">Membrane</keyword>
<dbReference type="PANTHER" id="PTHR46206">
    <property type="entry name" value="CYTOCHROME P450"/>
    <property type="match status" value="1"/>
</dbReference>
<evidence type="ECO:0000256" key="3">
    <source>
        <dbReference type="ARBA" id="ARBA00022723"/>
    </source>
</evidence>
<keyword evidence="4 7" id="KW-0560">Oxidoreductase</keyword>
<comment type="cofactor">
    <cofactor evidence="1 6">
        <name>heme</name>
        <dbReference type="ChEBI" id="CHEBI:30413"/>
    </cofactor>
</comment>
<evidence type="ECO:0000256" key="6">
    <source>
        <dbReference type="PIRSR" id="PIRSR602403-1"/>
    </source>
</evidence>
<dbReference type="OrthoDB" id="1844152at2759"/>
<dbReference type="PRINTS" id="PR00465">
    <property type="entry name" value="EP450IV"/>
</dbReference>
<dbReference type="InterPro" id="IPR036396">
    <property type="entry name" value="Cyt_P450_sf"/>
</dbReference>
<dbReference type="HOGENOM" id="CLU_022195_0_2_1"/>
<evidence type="ECO:0008006" key="11">
    <source>
        <dbReference type="Google" id="ProtNLM"/>
    </source>
</evidence>
<evidence type="ECO:0000256" key="7">
    <source>
        <dbReference type="RuleBase" id="RU000461"/>
    </source>
</evidence>
<evidence type="ECO:0000256" key="5">
    <source>
        <dbReference type="ARBA" id="ARBA00023004"/>
    </source>
</evidence>
<dbReference type="STRING" id="686832.A0A0C3CGE4"/>
<accession>A0A0C3CGE4</accession>
<reference evidence="10" key="2">
    <citation type="submission" date="2015-01" db="EMBL/GenBank/DDBJ databases">
        <title>Evolutionary Origins and Diversification of the Mycorrhizal Mutualists.</title>
        <authorList>
            <consortium name="DOE Joint Genome Institute"/>
            <consortium name="Mycorrhizal Genomics Consortium"/>
            <person name="Kohler A."/>
            <person name="Kuo A."/>
            <person name="Nagy L.G."/>
            <person name="Floudas D."/>
            <person name="Copeland A."/>
            <person name="Barry K.W."/>
            <person name="Cichocki N."/>
            <person name="Veneault-Fourrey C."/>
            <person name="LaButti K."/>
            <person name="Lindquist E.A."/>
            <person name="Lipzen A."/>
            <person name="Lundell T."/>
            <person name="Morin E."/>
            <person name="Murat C."/>
            <person name="Riley R."/>
            <person name="Ohm R."/>
            <person name="Sun H."/>
            <person name="Tunlid A."/>
            <person name="Henrissat B."/>
            <person name="Grigoriev I.V."/>
            <person name="Hibbett D.S."/>
            <person name="Martin F."/>
        </authorList>
    </citation>
    <scope>NUCLEOTIDE SEQUENCE [LARGE SCALE GENOMIC DNA]</scope>
    <source>
        <strain evidence="10">h7</strain>
    </source>
</reference>
<keyword evidence="3 6" id="KW-0479">Metal-binding</keyword>
<dbReference type="GO" id="GO:0004497">
    <property type="term" value="F:monooxygenase activity"/>
    <property type="evidence" value="ECO:0007669"/>
    <property type="project" value="UniProtKB-KW"/>
</dbReference>
<dbReference type="Proteomes" id="UP000053424">
    <property type="component" value="Unassembled WGS sequence"/>
</dbReference>
<dbReference type="EMBL" id="KN831769">
    <property type="protein sequence ID" value="KIM47830.1"/>
    <property type="molecule type" value="Genomic_DNA"/>
</dbReference>
<sequence length="525" mass="59475">MDAEDAHSSAIFIFLGAAILLTLVSWTERREPNLKHIPTFGQPGYILSYFDAFTFTISGLSKLQRGCDKYRPRIFKVATLSRWLVIVTGPQHVEELRKATEEELSVVEPTTGHFYAAIPKYTNQSIRYMTQHVENLIPDLSDELIHVLHYAIPFTPAGESAAWKGLDAVEFVTLITTSTINRMTVGVLFTREMDYAFRSAALARKVFVDTPSIISSLLPDIFKSFFRALSPVQARRRIMKTMLVRYIKAKKNIHDRGDSHEPNGETMLSWMLTNEQFKTMSNEEIASSILDFSVTSFQRISIVRPPRTHSPIATSLNIFSKDFANALYYLAASPKHAVPMRREIEGVIKREWWSKDAINRMRKVDSFLKESMRMGNASSLSVIRKTLKPFTFLDGTCLPTGTVLAVATPPQHLDANLQSSPDEFDGFRFSRLHEQEHGSERMLGGGGGMRYQLVATSPDFLAWGYGRHACPARFMAAMVLKTIFIHLVLKYDVRFEDGVRPEDRPAGLRDLPNPNVKILIRPRPL</sequence>
<dbReference type="Gene3D" id="1.10.630.10">
    <property type="entry name" value="Cytochrome P450"/>
    <property type="match status" value="1"/>
</dbReference>
<protein>
    <recommendedName>
        <fullName evidence="11">Cytochrome P450</fullName>
    </recommendedName>
</protein>
<name>A0A0C3CGE4_HEBCY</name>
<dbReference type="GO" id="GO:0005506">
    <property type="term" value="F:iron ion binding"/>
    <property type="evidence" value="ECO:0007669"/>
    <property type="project" value="InterPro"/>
</dbReference>
<proteinExistence type="inferred from homology"/>
<keyword evidence="7" id="KW-0503">Monooxygenase</keyword>
<dbReference type="CDD" id="cd11041">
    <property type="entry name" value="CYP503A1-like"/>
    <property type="match status" value="1"/>
</dbReference>
<gene>
    <name evidence="9" type="ORF">M413DRAFT_22429</name>
</gene>
<evidence type="ECO:0000256" key="4">
    <source>
        <dbReference type="ARBA" id="ARBA00023002"/>
    </source>
</evidence>
<dbReference type="InterPro" id="IPR001128">
    <property type="entry name" value="Cyt_P450"/>
</dbReference>
<feature type="transmembrane region" description="Helical" evidence="8">
    <location>
        <begin position="6"/>
        <end position="26"/>
    </location>
</feature>
<dbReference type="InterPro" id="IPR017972">
    <property type="entry name" value="Cyt_P450_CS"/>
</dbReference>
<keyword evidence="8" id="KW-0812">Transmembrane</keyword>
<keyword evidence="6 7" id="KW-0349">Heme</keyword>
<dbReference type="GO" id="GO:0020037">
    <property type="term" value="F:heme binding"/>
    <property type="evidence" value="ECO:0007669"/>
    <property type="project" value="InterPro"/>
</dbReference>
<evidence type="ECO:0000313" key="10">
    <source>
        <dbReference type="Proteomes" id="UP000053424"/>
    </source>
</evidence>
<feature type="binding site" description="axial binding residue" evidence="6">
    <location>
        <position position="470"/>
    </location>
    <ligand>
        <name>heme</name>
        <dbReference type="ChEBI" id="CHEBI:30413"/>
    </ligand>
    <ligandPart>
        <name>Fe</name>
        <dbReference type="ChEBI" id="CHEBI:18248"/>
    </ligandPart>
</feature>
<reference evidence="9 10" key="1">
    <citation type="submission" date="2014-04" db="EMBL/GenBank/DDBJ databases">
        <authorList>
            <consortium name="DOE Joint Genome Institute"/>
            <person name="Kuo A."/>
            <person name="Gay G."/>
            <person name="Dore J."/>
            <person name="Kohler A."/>
            <person name="Nagy L.G."/>
            <person name="Floudas D."/>
            <person name="Copeland A."/>
            <person name="Barry K.W."/>
            <person name="Cichocki N."/>
            <person name="Veneault-Fourrey C."/>
            <person name="LaButti K."/>
            <person name="Lindquist E.A."/>
            <person name="Lipzen A."/>
            <person name="Lundell T."/>
            <person name="Morin E."/>
            <person name="Murat C."/>
            <person name="Sun H."/>
            <person name="Tunlid A."/>
            <person name="Henrissat B."/>
            <person name="Grigoriev I.V."/>
            <person name="Hibbett D.S."/>
            <person name="Martin F."/>
            <person name="Nordberg H.P."/>
            <person name="Cantor M.N."/>
            <person name="Hua S.X."/>
        </authorList>
    </citation>
    <scope>NUCLEOTIDE SEQUENCE [LARGE SCALE GENOMIC DNA]</scope>
    <source>
        <strain evidence="10">h7</strain>
    </source>
</reference>
<evidence type="ECO:0000256" key="2">
    <source>
        <dbReference type="ARBA" id="ARBA00010617"/>
    </source>
</evidence>
<dbReference type="SUPFAM" id="SSF48264">
    <property type="entry name" value="Cytochrome P450"/>
    <property type="match status" value="1"/>
</dbReference>
<keyword evidence="8" id="KW-1133">Transmembrane helix</keyword>
<dbReference type="AlphaFoldDB" id="A0A0C3CGE4"/>
<keyword evidence="10" id="KW-1185">Reference proteome</keyword>
<organism evidence="9 10">
    <name type="scientific">Hebeloma cylindrosporum</name>
    <dbReference type="NCBI Taxonomy" id="76867"/>
    <lineage>
        <taxon>Eukaryota</taxon>
        <taxon>Fungi</taxon>
        <taxon>Dikarya</taxon>
        <taxon>Basidiomycota</taxon>
        <taxon>Agaricomycotina</taxon>
        <taxon>Agaricomycetes</taxon>
        <taxon>Agaricomycetidae</taxon>
        <taxon>Agaricales</taxon>
        <taxon>Agaricineae</taxon>
        <taxon>Hymenogastraceae</taxon>
        <taxon>Hebeloma</taxon>
    </lineage>
</organism>
<evidence type="ECO:0000256" key="8">
    <source>
        <dbReference type="SAM" id="Phobius"/>
    </source>
</evidence>
<dbReference type="InterPro" id="IPR002403">
    <property type="entry name" value="Cyt_P450_E_grp-IV"/>
</dbReference>
<evidence type="ECO:0000256" key="1">
    <source>
        <dbReference type="ARBA" id="ARBA00001971"/>
    </source>
</evidence>
<keyword evidence="5 6" id="KW-0408">Iron</keyword>
<evidence type="ECO:0000313" key="9">
    <source>
        <dbReference type="EMBL" id="KIM47830.1"/>
    </source>
</evidence>
<dbReference type="GO" id="GO:0016705">
    <property type="term" value="F:oxidoreductase activity, acting on paired donors, with incorporation or reduction of molecular oxygen"/>
    <property type="evidence" value="ECO:0007669"/>
    <property type="project" value="InterPro"/>
</dbReference>